<evidence type="ECO:0000256" key="3">
    <source>
        <dbReference type="ARBA" id="ARBA00022840"/>
    </source>
</evidence>
<dbReference type="GO" id="GO:0005524">
    <property type="term" value="F:ATP binding"/>
    <property type="evidence" value="ECO:0007669"/>
    <property type="project" value="UniProtKB-UniRule"/>
</dbReference>
<dbReference type="AlphaFoldDB" id="A0A0C3Q7Q5"/>
<evidence type="ECO:0000259" key="6">
    <source>
        <dbReference type="PROSITE" id="PS50011"/>
    </source>
</evidence>
<gene>
    <name evidence="7" type="ORF">M407DRAFT_140421</name>
</gene>
<evidence type="ECO:0000256" key="5">
    <source>
        <dbReference type="RuleBase" id="RU000304"/>
    </source>
</evidence>
<dbReference type="SUPFAM" id="SSF56112">
    <property type="entry name" value="Protein kinase-like (PK-like)"/>
    <property type="match status" value="1"/>
</dbReference>
<dbReference type="PROSITE" id="PS00107">
    <property type="entry name" value="PROTEIN_KINASE_ATP"/>
    <property type="match status" value="1"/>
</dbReference>
<keyword evidence="8" id="KW-1185">Reference proteome</keyword>
<dbReference type="InterPro" id="IPR011009">
    <property type="entry name" value="Kinase-like_dom_sf"/>
</dbReference>
<dbReference type="PROSITE" id="PS00108">
    <property type="entry name" value="PROTEIN_KINASE_ST"/>
    <property type="match status" value="1"/>
</dbReference>
<name>A0A0C3Q7Q5_9AGAM</name>
<dbReference type="Gene3D" id="1.10.510.10">
    <property type="entry name" value="Transferase(Phosphotransferase) domain 1"/>
    <property type="match status" value="1"/>
</dbReference>
<keyword evidence="1 5" id="KW-0418">Kinase</keyword>
<dbReference type="InterPro" id="IPR051681">
    <property type="entry name" value="Ser/Thr_Kinases-Pseudokinases"/>
</dbReference>
<dbReference type="PROSITE" id="PS50011">
    <property type="entry name" value="PROTEIN_KINASE_DOM"/>
    <property type="match status" value="1"/>
</dbReference>
<reference evidence="8" key="2">
    <citation type="submission" date="2015-01" db="EMBL/GenBank/DDBJ databases">
        <title>Evolutionary Origins and Diversification of the Mycorrhizal Mutualists.</title>
        <authorList>
            <consortium name="DOE Joint Genome Institute"/>
            <consortium name="Mycorrhizal Genomics Consortium"/>
            <person name="Kohler A."/>
            <person name="Kuo A."/>
            <person name="Nagy L.G."/>
            <person name="Floudas D."/>
            <person name="Copeland A."/>
            <person name="Barry K.W."/>
            <person name="Cichocki N."/>
            <person name="Veneault-Fourrey C."/>
            <person name="LaButti K."/>
            <person name="Lindquist E.A."/>
            <person name="Lipzen A."/>
            <person name="Lundell T."/>
            <person name="Morin E."/>
            <person name="Murat C."/>
            <person name="Riley R."/>
            <person name="Ohm R."/>
            <person name="Sun H."/>
            <person name="Tunlid A."/>
            <person name="Henrissat B."/>
            <person name="Grigoriev I.V."/>
            <person name="Hibbett D.S."/>
            <person name="Martin F."/>
        </authorList>
    </citation>
    <scope>NUCLEOTIDE SEQUENCE [LARGE SCALE GENOMIC DNA]</scope>
    <source>
        <strain evidence="8">MUT 4182</strain>
    </source>
</reference>
<evidence type="ECO:0000256" key="1">
    <source>
        <dbReference type="ARBA" id="ARBA00022527"/>
    </source>
</evidence>
<dbReference type="InterPro" id="IPR001245">
    <property type="entry name" value="Ser-Thr/Tyr_kinase_cat_dom"/>
</dbReference>
<keyword evidence="3 4" id="KW-0067">ATP-binding</keyword>
<evidence type="ECO:0000313" key="8">
    <source>
        <dbReference type="Proteomes" id="UP000054248"/>
    </source>
</evidence>
<protein>
    <recommendedName>
        <fullName evidence="6">Protein kinase domain-containing protein</fullName>
    </recommendedName>
</protein>
<reference evidence="7 8" key="1">
    <citation type="submission" date="2014-04" db="EMBL/GenBank/DDBJ databases">
        <authorList>
            <consortium name="DOE Joint Genome Institute"/>
            <person name="Kuo A."/>
            <person name="Girlanda M."/>
            <person name="Perotto S."/>
            <person name="Kohler A."/>
            <person name="Nagy L.G."/>
            <person name="Floudas D."/>
            <person name="Copeland A."/>
            <person name="Barry K.W."/>
            <person name="Cichocki N."/>
            <person name="Veneault-Fourrey C."/>
            <person name="LaButti K."/>
            <person name="Lindquist E.A."/>
            <person name="Lipzen A."/>
            <person name="Lundell T."/>
            <person name="Morin E."/>
            <person name="Murat C."/>
            <person name="Sun H."/>
            <person name="Tunlid A."/>
            <person name="Henrissat B."/>
            <person name="Grigoriev I.V."/>
            <person name="Hibbett D.S."/>
            <person name="Martin F."/>
            <person name="Nordberg H.P."/>
            <person name="Cantor M.N."/>
            <person name="Hua S.X."/>
        </authorList>
    </citation>
    <scope>NUCLEOTIDE SEQUENCE [LARGE SCALE GENOMIC DNA]</scope>
    <source>
        <strain evidence="7 8">MUT 4182</strain>
    </source>
</reference>
<organism evidence="7 8">
    <name type="scientific">Tulasnella calospora MUT 4182</name>
    <dbReference type="NCBI Taxonomy" id="1051891"/>
    <lineage>
        <taxon>Eukaryota</taxon>
        <taxon>Fungi</taxon>
        <taxon>Dikarya</taxon>
        <taxon>Basidiomycota</taxon>
        <taxon>Agaricomycotina</taxon>
        <taxon>Agaricomycetes</taxon>
        <taxon>Cantharellales</taxon>
        <taxon>Tulasnellaceae</taxon>
        <taxon>Tulasnella</taxon>
    </lineage>
</organism>
<sequence length="301" mass="34004">MERLELRNTSIGRGGFGVVKLAELTLLDPSPTSKITVAIKDLQENRQGVIGRRVAYRLVREMAVWSSFRHENILKFIGYHLTRDVSVAFLVSPYFANGNVRDYLRTTPTTLEKKLELVRDTACGLEYLHTRGPPVVHGDLKALNVLVTDDRNAVLCDFGLTIVLQDGPTGLTTAEGFRGTIRWCSLEVLLGERRSSTSDVWSWGCLVMEIIAGIEPYRGVGNENAIALFMERDRATPGRVDHDSEIKPHRLLRLVRECWDFNVQQRPNASECMSRVNATIRMEQSLKKVTNRLFSSSTRWG</sequence>
<dbReference type="EMBL" id="KN823186">
    <property type="protein sequence ID" value="KIO20131.1"/>
    <property type="molecule type" value="Genomic_DNA"/>
</dbReference>
<dbReference type="OrthoDB" id="1924919at2759"/>
<dbReference type="Proteomes" id="UP000054248">
    <property type="component" value="Unassembled WGS sequence"/>
</dbReference>
<evidence type="ECO:0000256" key="4">
    <source>
        <dbReference type="PROSITE-ProRule" id="PRU10141"/>
    </source>
</evidence>
<evidence type="ECO:0000313" key="7">
    <source>
        <dbReference type="EMBL" id="KIO20131.1"/>
    </source>
</evidence>
<dbReference type="PANTHER" id="PTHR44329">
    <property type="entry name" value="SERINE/THREONINE-PROTEIN KINASE TNNI3K-RELATED"/>
    <property type="match status" value="1"/>
</dbReference>
<dbReference type="PIRSF" id="PIRSF000654">
    <property type="entry name" value="Integrin-linked_kinase"/>
    <property type="match status" value="1"/>
</dbReference>
<dbReference type="SMART" id="SM00220">
    <property type="entry name" value="S_TKc"/>
    <property type="match status" value="1"/>
</dbReference>
<proteinExistence type="inferred from homology"/>
<dbReference type="Pfam" id="PF07714">
    <property type="entry name" value="PK_Tyr_Ser-Thr"/>
    <property type="match status" value="1"/>
</dbReference>
<dbReference type="GO" id="GO:0004674">
    <property type="term" value="F:protein serine/threonine kinase activity"/>
    <property type="evidence" value="ECO:0007669"/>
    <property type="project" value="UniProtKB-KW"/>
</dbReference>
<feature type="domain" description="Protein kinase" evidence="6">
    <location>
        <begin position="5"/>
        <end position="280"/>
    </location>
</feature>
<accession>A0A0C3Q7Q5</accession>
<dbReference type="InterPro" id="IPR000719">
    <property type="entry name" value="Prot_kinase_dom"/>
</dbReference>
<comment type="similarity">
    <text evidence="5">Belongs to the protein kinase superfamily.</text>
</comment>
<dbReference type="STRING" id="1051891.A0A0C3Q7Q5"/>
<keyword evidence="1 5" id="KW-0723">Serine/threonine-protein kinase</keyword>
<keyword evidence="1 5" id="KW-0808">Transferase</keyword>
<evidence type="ECO:0000256" key="2">
    <source>
        <dbReference type="ARBA" id="ARBA00022741"/>
    </source>
</evidence>
<dbReference type="HOGENOM" id="CLU_000288_7_18_1"/>
<feature type="binding site" evidence="4">
    <location>
        <position position="40"/>
    </location>
    <ligand>
        <name>ATP</name>
        <dbReference type="ChEBI" id="CHEBI:30616"/>
    </ligand>
</feature>
<keyword evidence="2 4" id="KW-0547">Nucleotide-binding</keyword>
<dbReference type="InterPro" id="IPR008271">
    <property type="entry name" value="Ser/Thr_kinase_AS"/>
</dbReference>
<dbReference type="InterPro" id="IPR017441">
    <property type="entry name" value="Protein_kinase_ATP_BS"/>
</dbReference>